<dbReference type="RefSeq" id="WP_193904914.1">
    <property type="nucleotide sequence ID" value="NZ_JADEXG010000004.1"/>
</dbReference>
<dbReference type="AlphaFoldDB" id="A0A8J7AKA6"/>
<accession>A0A8J7AKA6</accession>
<gene>
    <name evidence="1" type="ORF">IQ241_02900</name>
</gene>
<evidence type="ECO:0000313" key="1">
    <source>
        <dbReference type="EMBL" id="MBE9076254.1"/>
    </source>
</evidence>
<sequence>MNHFQIEQYWQRYLQTLLPGVKTDCSYLTDQFGDTPELAKELGQLVLAGTKTG</sequence>
<dbReference type="Gene3D" id="3.10.400.10">
    <property type="entry name" value="Sulfate adenylyltransferase"/>
    <property type="match status" value="1"/>
</dbReference>
<dbReference type="Proteomes" id="UP000636505">
    <property type="component" value="Unassembled WGS sequence"/>
</dbReference>
<organism evidence="1 2">
    <name type="scientific">Vasconcelosia minhoensis LEGE 07310</name>
    <dbReference type="NCBI Taxonomy" id="915328"/>
    <lineage>
        <taxon>Bacteria</taxon>
        <taxon>Bacillati</taxon>
        <taxon>Cyanobacteriota</taxon>
        <taxon>Cyanophyceae</taxon>
        <taxon>Nodosilineales</taxon>
        <taxon>Cymatolegaceae</taxon>
        <taxon>Vasconcelosia</taxon>
        <taxon>Vasconcelosia minhoensis</taxon>
    </lineage>
</organism>
<reference evidence="1" key="1">
    <citation type="submission" date="2020-10" db="EMBL/GenBank/DDBJ databases">
        <authorList>
            <person name="Castelo-Branco R."/>
            <person name="Eusebio N."/>
            <person name="Adriana R."/>
            <person name="Vieira A."/>
            <person name="Brugerolle De Fraissinette N."/>
            <person name="Rezende De Castro R."/>
            <person name="Schneider M.P."/>
            <person name="Vasconcelos V."/>
            <person name="Leao P.N."/>
        </authorList>
    </citation>
    <scope>NUCLEOTIDE SEQUENCE</scope>
    <source>
        <strain evidence="1">LEGE 07310</strain>
    </source>
</reference>
<evidence type="ECO:0000313" key="2">
    <source>
        <dbReference type="Proteomes" id="UP000636505"/>
    </source>
</evidence>
<dbReference type="EMBL" id="JADEXG010000004">
    <property type="protein sequence ID" value="MBE9076254.1"/>
    <property type="molecule type" value="Genomic_DNA"/>
</dbReference>
<name>A0A8J7AKA6_9CYAN</name>
<proteinExistence type="predicted"/>
<keyword evidence="2" id="KW-1185">Reference proteome</keyword>
<protein>
    <submittedName>
        <fullName evidence="1">Uncharacterized protein</fullName>
    </submittedName>
</protein>
<comment type="caution">
    <text evidence="1">The sequence shown here is derived from an EMBL/GenBank/DDBJ whole genome shotgun (WGS) entry which is preliminary data.</text>
</comment>